<gene>
    <name evidence="1" type="ORF">NLG97_g3006</name>
</gene>
<evidence type="ECO:0000313" key="2">
    <source>
        <dbReference type="Proteomes" id="UP001148737"/>
    </source>
</evidence>
<accession>A0ACC1R134</accession>
<dbReference type="EMBL" id="JANAKD010000231">
    <property type="protein sequence ID" value="KAJ3495970.1"/>
    <property type="molecule type" value="Genomic_DNA"/>
</dbReference>
<organism evidence="1 2">
    <name type="scientific">Lecanicillium saksenae</name>
    <dbReference type="NCBI Taxonomy" id="468837"/>
    <lineage>
        <taxon>Eukaryota</taxon>
        <taxon>Fungi</taxon>
        <taxon>Dikarya</taxon>
        <taxon>Ascomycota</taxon>
        <taxon>Pezizomycotina</taxon>
        <taxon>Sordariomycetes</taxon>
        <taxon>Hypocreomycetidae</taxon>
        <taxon>Hypocreales</taxon>
        <taxon>Cordycipitaceae</taxon>
        <taxon>Lecanicillium</taxon>
    </lineage>
</organism>
<protein>
    <submittedName>
        <fullName evidence="1">Uncharacterized protein</fullName>
    </submittedName>
</protein>
<comment type="caution">
    <text evidence="1">The sequence shown here is derived from an EMBL/GenBank/DDBJ whole genome shotgun (WGS) entry which is preliminary data.</text>
</comment>
<sequence length="99" mass="10579">MKVALPVIVLFAATASASDLGKLASDLTPYIKKAKCASPCVTKIADRLGCEGGTLTTLCNNVDKIKNEAEDCLSKCGIDKNVRETFAMIIKDIFPKNSQ</sequence>
<name>A0ACC1R134_9HYPO</name>
<proteinExistence type="predicted"/>
<dbReference type="Proteomes" id="UP001148737">
    <property type="component" value="Unassembled WGS sequence"/>
</dbReference>
<reference evidence="1" key="1">
    <citation type="submission" date="2022-07" db="EMBL/GenBank/DDBJ databases">
        <title>Genome Sequence of Lecanicillium saksenae.</title>
        <authorList>
            <person name="Buettner E."/>
        </authorList>
    </citation>
    <scope>NUCLEOTIDE SEQUENCE</scope>
    <source>
        <strain evidence="1">VT-O1</strain>
    </source>
</reference>
<keyword evidence="2" id="KW-1185">Reference proteome</keyword>
<evidence type="ECO:0000313" key="1">
    <source>
        <dbReference type="EMBL" id="KAJ3495970.1"/>
    </source>
</evidence>